<dbReference type="InterPro" id="IPR036935">
    <property type="entry name" value="Ribosomal_bL9_N_sf"/>
</dbReference>
<dbReference type="InterPro" id="IPR020069">
    <property type="entry name" value="Ribosomal_bL9_C"/>
</dbReference>
<dbReference type="GO" id="GO:0006412">
    <property type="term" value="P:translation"/>
    <property type="evidence" value="ECO:0007669"/>
    <property type="project" value="UniProtKB-UniRule"/>
</dbReference>
<evidence type="ECO:0000256" key="5">
    <source>
        <dbReference type="ARBA" id="ARBA00023274"/>
    </source>
</evidence>
<keyword evidence="3 7" id="KW-0694">RNA-binding</keyword>
<evidence type="ECO:0000256" key="3">
    <source>
        <dbReference type="ARBA" id="ARBA00022884"/>
    </source>
</evidence>
<dbReference type="SUPFAM" id="SSF55658">
    <property type="entry name" value="L9 N-domain-like"/>
    <property type="match status" value="1"/>
</dbReference>
<dbReference type="Proteomes" id="UP000275356">
    <property type="component" value="Unassembled WGS sequence"/>
</dbReference>
<evidence type="ECO:0000256" key="2">
    <source>
        <dbReference type="ARBA" id="ARBA00022730"/>
    </source>
</evidence>
<evidence type="ECO:0000313" key="9">
    <source>
        <dbReference type="EMBL" id="ROR96641.1"/>
    </source>
</evidence>
<dbReference type="InterPro" id="IPR020594">
    <property type="entry name" value="Ribosomal_bL9_bac/chp"/>
</dbReference>
<evidence type="ECO:0000313" key="10">
    <source>
        <dbReference type="Proteomes" id="UP000275356"/>
    </source>
</evidence>
<dbReference type="GO" id="GO:0003735">
    <property type="term" value="F:structural constituent of ribosome"/>
    <property type="evidence" value="ECO:0007669"/>
    <property type="project" value="InterPro"/>
</dbReference>
<dbReference type="PROSITE" id="PS00651">
    <property type="entry name" value="RIBOSOMAL_L9"/>
    <property type="match status" value="1"/>
</dbReference>
<evidence type="ECO:0000256" key="6">
    <source>
        <dbReference type="ARBA" id="ARBA00035292"/>
    </source>
</evidence>
<keyword evidence="4 7" id="KW-0689">Ribosomal protein</keyword>
<dbReference type="Pfam" id="PF01281">
    <property type="entry name" value="Ribosomal_L9_N"/>
    <property type="match status" value="1"/>
</dbReference>
<sequence length="150" mass="15823">MTTKLILTHEVTGLGTAGDVVEVKDGYARNYLVPRGLGQVWSRGAEKQIEGMRASRAKKAHASVEAASAVRDQLEATRYTVTGRAGAGGRLFGTVTSKEIAASVKAAGGPDLDRRSIEVKQHIKTLGTHAVTVHLHDGVTAKLTLEVVPA</sequence>
<evidence type="ECO:0000256" key="1">
    <source>
        <dbReference type="ARBA" id="ARBA00010605"/>
    </source>
</evidence>
<accession>A0A3N2DA12</accession>
<evidence type="ECO:0000256" key="7">
    <source>
        <dbReference type="HAMAP-Rule" id="MF_00503"/>
    </source>
</evidence>
<organism evidence="9 10">
    <name type="scientific">Salana multivorans</name>
    <dbReference type="NCBI Taxonomy" id="120377"/>
    <lineage>
        <taxon>Bacteria</taxon>
        <taxon>Bacillati</taxon>
        <taxon>Actinomycetota</taxon>
        <taxon>Actinomycetes</taxon>
        <taxon>Micrococcales</taxon>
        <taxon>Beutenbergiaceae</taxon>
        <taxon>Salana</taxon>
    </lineage>
</organism>
<dbReference type="InterPro" id="IPR000244">
    <property type="entry name" value="Ribosomal_bL9"/>
</dbReference>
<dbReference type="FunFam" id="3.40.5.10:FF:000003">
    <property type="entry name" value="50S ribosomal protein L9"/>
    <property type="match status" value="1"/>
</dbReference>
<name>A0A3N2DA12_9MICO</name>
<dbReference type="AlphaFoldDB" id="A0A3N2DA12"/>
<dbReference type="GO" id="GO:1990904">
    <property type="term" value="C:ribonucleoprotein complex"/>
    <property type="evidence" value="ECO:0007669"/>
    <property type="project" value="UniProtKB-KW"/>
</dbReference>
<dbReference type="HAMAP" id="MF_00503">
    <property type="entry name" value="Ribosomal_bL9"/>
    <property type="match status" value="1"/>
</dbReference>
<dbReference type="OrthoDB" id="9788336at2"/>
<protein>
    <recommendedName>
        <fullName evidence="6 7">Large ribosomal subunit protein bL9</fullName>
    </recommendedName>
</protein>
<dbReference type="PANTHER" id="PTHR21368">
    <property type="entry name" value="50S RIBOSOMAL PROTEIN L9"/>
    <property type="match status" value="1"/>
</dbReference>
<dbReference type="Gene3D" id="3.40.5.10">
    <property type="entry name" value="Ribosomal protein L9, N-terminal domain"/>
    <property type="match status" value="1"/>
</dbReference>
<proteinExistence type="inferred from homology"/>
<comment type="similarity">
    <text evidence="1 7">Belongs to the bacterial ribosomal protein bL9 family.</text>
</comment>
<dbReference type="GO" id="GO:0005840">
    <property type="term" value="C:ribosome"/>
    <property type="evidence" value="ECO:0007669"/>
    <property type="project" value="UniProtKB-KW"/>
</dbReference>
<dbReference type="InterPro" id="IPR009027">
    <property type="entry name" value="Ribosomal_bL9/RNase_H1_N"/>
</dbReference>
<dbReference type="GO" id="GO:0019843">
    <property type="term" value="F:rRNA binding"/>
    <property type="evidence" value="ECO:0007669"/>
    <property type="project" value="UniProtKB-UniRule"/>
</dbReference>
<dbReference type="SUPFAM" id="SSF55653">
    <property type="entry name" value="Ribosomal protein L9 C-domain"/>
    <property type="match status" value="1"/>
</dbReference>
<feature type="domain" description="Ribosomal protein L9" evidence="8">
    <location>
        <begin position="15"/>
        <end position="42"/>
    </location>
</feature>
<reference evidence="9 10" key="1">
    <citation type="submission" date="2018-11" db="EMBL/GenBank/DDBJ databases">
        <title>Sequencing the genomes of 1000 actinobacteria strains.</title>
        <authorList>
            <person name="Klenk H.-P."/>
        </authorList>
    </citation>
    <scope>NUCLEOTIDE SEQUENCE [LARGE SCALE GENOMIC DNA]</scope>
    <source>
        <strain evidence="9 10">DSM 13521</strain>
    </source>
</reference>
<evidence type="ECO:0000259" key="8">
    <source>
        <dbReference type="PROSITE" id="PS00651"/>
    </source>
</evidence>
<dbReference type="Gene3D" id="3.10.430.100">
    <property type="entry name" value="Ribosomal protein L9, C-terminal domain"/>
    <property type="match status" value="1"/>
</dbReference>
<evidence type="ECO:0000256" key="4">
    <source>
        <dbReference type="ARBA" id="ARBA00022980"/>
    </source>
</evidence>
<keyword evidence="10" id="KW-1185">Reference proteome</keyword>
<gene>
    <name evidence="7" type="primary">rplI</name>
    <name evidence="9" type="ORF">EDD28_1228</name>
</gene>
<keyword evidence="2 7" id="KW-0699">rRNA-binding</keyword>
<dbReference type="NCBIfam" id="TIGR00158">
    <property type="entry name" value="L9"/>
    <property type="match status" value="1"/>
</dbReference>
<dbReference type="RefSeq" id="WP_123738790.1">
    <property type="nucleotide sequence ID" value="NZ_CALFQU010000053.1"/>
</dbReference>
<dbReference type="InterPro" id="IPR036791">
    <property type="entry name" value="Ribosomal_bL9_C_sf"/>
</dbReference>
<dbReference type="EMBL" id="RKHQ01000001">
    <property type="protein sequence ID" value="ROR96641.1"/>
    <property type="molecule type" value="Genomic_DNA"/>
</dbReference>
<comment type="caution">
    <text evidence="9">The sequence shown here is derived from an EMBL/GenBank/DDBJ whole genome shotgun (WGS) entry which is preliminary data.</text>
</comment>
<comment type="function">
    <text evidence="7">Binds to the 23S rRNA.</text>
</comment>
<dbReference type="Pfam" id="PF03948">
    <property type="entry name" value="Ribosomal_L9_C"/>
    <property type="match status" value="1"/>
</dbReference>
<dbReference type="InterPro" id="IPR020070">
    <property type="entry name" value="Ribosomal_bL9_N"/>
</dbReference>
<keyword evidence="5 7" id="KW-0687">Ribonucleoprotein</keyword>